<keyword evidence="7" id="KW-1185">Reference proteome</keyword>
<dbReference type="GO" id="GO:0006351">
    <property type="term" value="P:DNA-templated transcription"/>
    <property type="evidence" value="ECO:0007669"/>
    <property type="project" value="TreeGrafter"/>
</dbReference>
<evidence type="ECO:0000259" key="5">
    <source>
        <dbReference type="PROSITE" id="PS50931"/>
    </source>
</evidence>
<dbReference type="GO" id="GO:0043565">
    <property type="term" value="F:sequence-specific DNA binding"/>
    <property type="evidence" value="ECO:0007669"/>
    <property type="project" value="TreeGrafter"/>
</dbReference>
<keyword evidence="3 6" id="KW-0238">DNA-binding</keyword>
<dbReference type="InterPro" id="IPR000847">
    <property type="entry name" value="LysR_HTH_N"/>
</dbReference>
<dbReference type="Proteomes" id="UP000575083">
    <property type="component" value="Unassembled WGS sequence"/>
</dbReference>
<protein>
    <submittedName>
        <fullName evidence="6">DNA-binding transcriptional LysR family regulator</fullName>
    </submittedName>
</protein>
<dbReference type="Gene3D" id="3.40.190.10">
    <property type="entry name" value="Periplasmic binding protein-like II"/>
    <property type="match status" value="2"/>
</dbReference>
<evidence type="ECO:0000256" key="3">
    <source>
        <dbReference type="ARBA" id="ARBA00023125"/>
    </source>
</evidence>
<dbReference type="EMBL" id="JACHLK010000001">
    <property type="protein sequence ID" value="MBB6557788.1"/>
    <property type="molecule type" value="Genomic_DNA"/>
</dbReference>
<keyword evidence="2" id="KW-0805">Transcription regulation</keyword>
<dbReference type="PANTHER" id="PTHR30537:SF79">
    <property type="entry name" value="TRANSCRIPTIONAL REGULATOR-RELATED"/>
    <property type="match status" value="1"/>
</dbReference>
<dbReference type="SUPFAM" id="SSF53850">
    <property type="entry name" value="Periplasmic binding protein-like II"/>
    <property type="match status" value="1"/>
</dbReference>
<dbReference type="InterPro" id="IPR005119">
    <property type="entry name" value="LysR_subst-bd"/>
</dbReference>
<dbReference type="RefSeq" id="WP_184855214.1">
    <property type="nucleotide sequence ID" value="NZ_JACHLK010000001.1"/>
</dbReference>
<evidence type="ECO:0000313" key="6">
    <source>
        <dbReference type="EMBL" id="MBB6557788.1"/>
    </source>
</evidence>
<comment type="similarity">
    <text evidence="1">Belongs to the LysR transcriptional regulatory family.</text>
</comment>
<organism evidence="6 7">
    <name type="scientific">Acidovorax soli</name>
    <dbReference type="NCBI Taxonomy" id="592050"/>
    <lineage>
        <taxon>Bacteria</taxon>
        <taxon>Pseudomonadati</taxon>
        <taxon>Pseudomonadota</taxon>
        <taxon>Betaproteobacteria</taxon>
        <taxon>Burkholderiales</taxon>
        <taxon>Comamonadaceae</taxon>
        <taxon>Acidovorax</taxon>
    </lineage>
</organism>
<sequence length="291" mass="31847">MKAIPPLHLLLAFDAVARRSSFSKAAEELHLSHSAVSHRIRELERLVEKPLFVRSTRAVALTAEGLHLHQQVQQPLLQLAQAFGAQDGARGSVVRISALPSFARWRLVPALSRLGAQPGWNVEIQPSIDTVDLERGDADIAVRFARTRPAAHHCEKLMDDEWFPVAAPAYLERLGVPAGTAAFRKAVLLAHTRQPWKPWLDKAGIRVPAQRQQGMAFTDTGFVLDAALGLQGIALGRRSLVQELLASGALVRLGEVALPSEQSYYLLASERTAITPQGQQVMAWIRSLAPA</sequence>
<evidence type="ECO:0000313" key="7">
    <source>
        <dbReference type="Proteomes" id="UP000575083"/>
    </source>
</evidence>
<dbReference type="InterPro" id="IPR058163">
    <property type="entry name" value="LysR-type_TF_proteobact-type"/>
</dbReference>
<proteinExistence type="inferred from homology"/>
<dbReference type="PANTHER" id="PTHR30537">
    <property type="entry name" value="HTH-TYPE TRANSCRIPTIONAL REGULATOR"/>
    <property type="match status" value="1"/>
</dbReference>
<dbReference type="Pfam" id="PF03466">
    <property type="entry name" value="LysR_substrate"/>
    <property type="match status" value="1"/>
</dbReference>
<evidence type="ECO:0000256" key="1">
    <source>
        <dbReference type="ARBA" id="ARBA00009437"/>
    </source>
</evidence>
<feature type="domain" description="HTH lysR-type" evidence="5">
    <location>
        <begin position="5"/>
        <end position="62"/>
    </location>
</feature>
<dbReference type="SUPFAM" id="SSF46785">
    <property type="entry name" value="Winged helix' DNA-binding domain"/>
    <property type="match status" value="1"/>
</dbReference>
<dbReference type="Pfam" id="PF00126">
    <property type="entry name" value="HTH_1"/>
    <property type="match status" value="1"/>
</dbReference>
<evidence type="ECO:0000256" key="4">
    <source>
        <dbReference type="ARBA" id="ARBA00023163"/>
    </source>
</evidence>
<dbReference type="CDD" id="cd08432">
    <property type="entry name" value="PBP2_GcdR_TrpI_HvrB_AmpR_like"/>
    <property type="match status" value="1"/>
</dbReference>
<dbReference type="PROSITE" id="PS50931">
    <property type="entry name" value="HTH_LYSR"/>
    <property type="match status" value="1"/>
</dbReference>
<evidence type="ECO:0000256" key="2">
    <source>
        <dbReference type="ARBA" id="ARBA00023015"/>
    </source>
</evidence>
<dbReference type="AlphaFoldDB" id="A0A7X0U7B3"/>
<comment type="caution">
    <text evidence="6">The sequence shown here is derived from an EMBL/GenBank/DDBJ whole genome shotgun (WGS) entry which is preliminary data.</text>
</comment>
<dbReference type="PRINTS" id="PR00039">
    <property type="entry name" value="HTHLYSR"/>
</dbReference>
<dbReference type="InterPro" id="IPR036388">
    <property type="entry name" value="WH-like_DNA-bd_sf"/>
</dbReference>
<gene>
    <name evidence="6" type="ORF">HNP48_000452</name>
</gene>
<dbReference type="InterPro" id="IPR036390">
    <property type="entry name" value="WH_DNA-bd_sf"/>
</dbReference>
<reference evidence="6 7" key="1">
    <citation type="submission" date="2020-08" db="EMBL/GenBank/DDBJ databases">
        <title>Functional genomics of gut bacteria from endangered species of beetles.</title>
        <authorList>
            <person name="Carlos-Shanley C."/>
        </authorList>
    </citation>
    <scope>NUCLEOTIDE SEQUENCE [LARGE SCALE GENOMIC DNA]</scope>
    <source>
        <strain evidence="6 7">S00198</strain>
    </source>
</reference>
<keyword evidence="4" id="KW-0804">Transcription</keyword>
<name>A0A7X0U7B3_9BURK</name>
<accession>A0A7X0U7B3</accession>
<dbReference type="Gene3D" id="1.10.10.10">
    <property type="entry name" value="Winged helix-like DNA-binding domain superfamily/Winged helix DNA-binding domain"/>
    <property type="match status" value="1"/>
</dbReference>
<dbReference type="GO" id="GO:0003700">
    <property type="term" value="F:DNA-binding transcription factor activity"/>
    <property type="evidence" value="ECO:0007669"/>
    <property type="project" value="InterPro"/>
</dbReference>